<feature type="compositionally biased region" description="Low complexity" evidence="1">
    <location>
        <begin position="1714"/>
        <end position="1723"/>
    </location>
</feature>
<evidence type="ECO:0000256" key="1">
    <source>
        <dbReference type="SAM" id="MobiDB-lite"/>
    </source>
</evidence>
<organism evidence="4 5">
    <name type="scientific">Limnobacter humi</name>
    <dbReference type="NCBI Taxonomy" id="1778671"/>
    <lineage>
        <taxon>Bacteria</taxon>
        <taxon>Pseudomonadati</taxon>
        <taxon>Pseudomonadota</taxon>
        <taxon>Betaproteobacteria</taxon>
        <taxon>Burkholderiales</taxon>
        <taxon>Burkholderiaceae</taxon>
        <taxon>Limnobacter</taxon>
    </lineage>
</organism>
<feature type="compositionally biased region" description="Pro residues" evidence="1">
    <location>
        <begin position="1702"/>
        <end position="1713"/>
    </location>
</feature>
<keyword evidence="5" id="KW-1185">Reference proteome</keyword>
<feature type="domain" description="Filamentous haemagglutinin FhaB/tRNA nuclease CdiA-like TPS" evidence="3">
    <location>
        <begin position="25"/>
        <end position="136"/>
    </location>
</feature>
<dbReference type="InterPro" id="IPR011050">
    <property type="entry name" value="Pectin_lyase_fold/virulence"/>
</dbReference>
<dbReference type="InterPro" id="IPR012334">
    <property type="entry name" value="Pectin_lyas_fold"/>
</dbReference>
<gene>
    <name evidence="4" type="ORF">NQT62_07525</name>
</gene>
<dbReference type="InterPro" id="IPR008638">
    <property type="entry name" value="FhaB/CdiA-like_TPS"/>
</dbReference>
<dbReference type="EMBL" id="JANIGO010000002">
    <property type="protein sequence ID" value="MCQ8896284.1"/>
    <property type="molecule type" value="Genomic_DNA"/>
</dbReference>
<dbReference type="PANTHER" id="PTHR12338:SF5">
    <property type="entry name" value="ANTIGEN 43-RELATED"/>
    <property type="match status" value="1"/>
</dbReference>
<dbReference type="PANTHER" id="PTHR12338">
    <property type="entry name" value="AUTOTRANSPORTER"/>
    <property type="match status" value="1"/>
</dbReference>
<feature type="signal peptide" evidence="2">
    <location>
        <begin position="1"/>
        <end position="27"/>
    </location>
</feature>
<dbReference type="SUPFAM" id="SSF51126">
    <property type="entry name" value="Pectin lyase-like"/>
    <property type="match status" value="1"/>
</dbReference>
<feature type="chain" id="PRO_5045366892" evidence="2">
    <location>
        <begin position="28"/>
        <end position="1766"/>
    </location>
</feature>
<dbReference type="Proteomes" id="UP001204142">
    <property type="component" value="Unassembled WGS sequence"/>
</dbReference>
<dbReference type="RefSeq" id="WP_256764058.1">
    <property type="nucleotide sequence ID" value="NZ_JANIGO010000002.1"/>
</dbReference>
<comment type="caution">
    <text evidence="4">The sequence shown here is derived from an EMBL/GenBank/DDBJ whole genome shotgun (WGS) entry which is preliminary data.</text>
</comment>
<evidence type="ECO:0000313" key="4">
    <source>
        <dbReference type="EMBL" id="MCQ8896284.1"/>
    </source>
</evidence>
<protein>
    <submittedName>
        <fullName evidence="4">Filamentous hemagglutinin N-terminal domain-containing protein</fullName>
    </submittedName>
</protein>
<dbReference type="SMART" id="SM00912">
    <property type="entry name" value="Haemagg_act"/>
    <property type="match status" value="1"/>
</dbReference>
<dbReference type="Gene3D" id="2.160.20.10">
    <property type="entry name" value="Single-stranded right-handed beta-helix, Pectin lyase-like"/>
    <property type="match status" value="1"/>
</dbReference>
<proteinExistence type="predicted"/>
<reference evidence="4 5" key="1">
    <citation type="submission" date="2022-07" db="EMBL/GenBank/DDBJ databases">
        <authorList>
            <person name="Xamxidin M."/>
            <person name="Wu M."/>
        </authorList>
    </citation>
    <scope>NUCLEOTIDE SEQUENCE [LARGE SCALE GENOMIC DNA]</scope>
    <source>
        <strain evidence="4 5">NBRC 111650</strain>
    </source>
</reference>
<dbReference type="InterPro" id="IPR050909">
    <property type="entry name" value="Bact_Autotransporter_VF"/>
</dbReference>
<evidence type="ECO:0000259" key="3">
    <source>
        <dbReference type="SMART" id="SM00912"/>
    </source>
</evidence>
<sequence>MRTLNQNFRRTALSMAIASVLSTAAWANPSGLSVVAGQATVQNLGALTQITNTPGAILNWQQFSIGAGETTQFLQQHSASQVFNRVTGGDVSHILGALKSNGQVFLINPAGIVFGQGAQVDTAGFLASTLAASNADLLKGHLKFASDGSAGNIVNQGSLSASQGGSIVLIAPNVENSGLIRADGQVLLAAGHSVTVVDLMNPTVGLSITAQAGSQAVNLGQIIGQRASVFSALVRNTGVVEATGASVNQGGVIQFKALGGAAQVGGVLTANSALGQGGTIEVTGQSVQVDSSARIHADGGSGGGVVRLGGAWQGDQSVLSSAQNTTIEAGAQVTANATVDGAGGEVVAWSEAHTAVHGQLQATGGQQGGNGGRIETSGRQTLTVGRAADTSAPQGHAGTWLLDPQNLHVVAGPTSVSGVESYLNVAELKTGLENNGQVILEATAGLDPNSQQTASGNLSIEAPLQIGTPNSTGAAGHLPNLILKADGKIDINAAISVAPNQSDFVGLNLGLSFDVDRPVYIRAPLNLGDGGLYLVPFDQSALGVLTNPGGAGVPAMGVNFLAGASNASVSSQFSRLEVSSDFSAIGPSLTVPPVFSDGNKFAQVNIQNSSVRMGEIFAQIDPQSSTGQPIPLELTVSNGSLTVGSTFDVRKTSVNTGGVFANDPALLVESVTGVSMNQLDINGGTANLIEFNDIQTVNVNSGALNVSSGNSNSGALSGDNLTVGSTGMLNSQGGYVFFRDALVNGTINVNSDSTRNTYGTLAAGDLLLNGKLNINQSSAAIQNLSMGSASVLTLNGPSFLNLGVNLSGNYSGTPQPGRSSSDGSFTAQPGSTIVMNGLTAPAYAFNNSTNAVNPLTHGAVISLDGLDGQLNAPVAIQVNGFENAIETFMNNTYSVTSIDPQTQTPISTTVSTPITTMSIQQANIQVNGGALERSLFMGQRPDYSSTSPSSVSGYSTPDPTVSFSFLGTLNINSGGVNLRGQQINTTGGSMTVNGATSGLSFNGGFRSADLNAIARNNGGLLAVAGRWDNTAVTSQNAATNSPLAKGNIIVFDDLTIQGGYLSAGNGTGKLTVESDNLLELRNITMAANIDLGVGSALLLGNQDNTGAAVPAPVFAGSTVTLAGNDAIIVEADANGIANLNGQATFTSASQGNAVLAGRKLYDAAQAGSIPDAMVLNVGSGIRLQVSGNNPSNSPAVSYYYLQSGIQTPPQRPVFTVGKLPLELLTQFEYESFNSGTGTPVGTVLGTYANPSFVVDGTPDPLFFSSVPNFYCSVTNLCVKFDVDQTGSFAGSVMSSLNPTAPSLSTSGVAFASQIDVSQIQFAAVNDTDIVFMTGINDLRASDLASGKRLVAGMGSTVRFGANLVNEVLGNAIVNDGTVDFSGNYTLSGPISGVGTISNSGVLTLSNTQGTVLGNQLLNNGTLNNTGNYVFNGTMAGAGGFVNAGQFTFTLPGTVGNSINNTGGLTLQGSVGQTYNLQGGLANGGQFTSNGAQLNFGPIGFQQSAGNAFFAPGTVTTGNLVFNGGAFRGFGNFAGDISLNNTRFAPGASPGAVTVNGNLTLNSSSITDIEVRAAGQPGVDYDVILVNGTAALNGQLNLIDISNGGGGGALTSGSSYTFLQANAITGQFAAVSPVNTGLLYTFAAPVAGMSSNGAFLSTSLVDTPANAIGSGSTGSTSTSPISQNLNQAFLPPPTNSTLSSSGNPPPPPPPPPGSTGPNSGEPTPQEQKQASDFASQNTGPVPVSQQNPDLMLRGGPSDPKRPAAVCK</sequence>
<accession>A0ABT1WFI4</accession>
<name>A0ABT1WFI4_9BURK</name>
<feature type="compositionally biased region" description="Polar residues" evidence="1">
    <location>
        <begin position="1724"/>
        <end position="1747"/>
    </location>
</feature>
<keyword evidence="2" id="KW-0732">Signal</keyword>
<evidence type="ECO:0000256" key="2">
    <source>
        <dbReference type="SAM" id="SignalP"/>
    </source>
</evidence>
<feature type="region of interest" description="Disordered" evidence="1">
    <location>
        <begin position="1668"/>
        <end position="1766"/>
    </location>
</feature>
<evidence type="ECO:0000313" key="5">
    <source>
        <dbReference type="Proteomes" id="UP001204142"/>
    </source>
</evidence>
<dbReference type="NCBIfam" id="TIGR01901">
    <property type="entry name" value="adhes_NPXG"/>
    <property type="match status" value="1"/>
</dbReference>
<feature type="compositionally biased region" description="Low complexity" evidence="1">
    <location>
        <begin position="1668"/>
        <end position="1678"/>
    </location>
</feature>
<dbReference type="Pfam" id="PF05860">
    <property type="entry name" value="TPS"/>
    <property type="match status" value="1"/>
</dbReference>